<organism evidence="1 2">
    <name type="scientific">Hymenoscyphus fraxineus</name>
    <dbReference type="NCBI Taxonomy" id="746836"/>
    <lineage>
        <taxon>Eukaryota</taxon>
        <taxon>Fungi</taxon>
        <taxon>Dikarya</taxon>
        <taxon>Ascomycota</taxon>
        <taxon>Pezizomycotina</taxon>
        <taxon>Leotiomycetes</taxon>
        <taxon>Helotiales</taxon>
        <taxon>Helotiaceae</taxon>
        <taxon>Hymenoscyphus</taxon>
    </lineage>
</organism>
<name>A0A9N9KRB1_9HELO</name>
<keyword evidence="2" id="KW-1185">Reference proteome</keyword>
<evidence type="ECO:0000313" key="1">
    <source>
        <dbReference type="EMBL" id="CAG8951588.1"/>
    </source>
</evidence>
<sequence length="163" mass="18080">MIDENSAIGPATILPETTNIVQKQEPAGRENEARTLYGGQSSGFGRRPHLTWPVPKHCHCIDGNWEEEVLLTRFLAVENPLWELSTSSVNTEYHTQLKRWAKLLAPQGKANRQAGRPRHLMAMSLFQPRESMMDDGSRTFEDLQGLGNREAAKAVGSGGALKS</sequence>
<accession>A0A9N9KRB1</accession>
<dbReference type="AlphaFoldDB" id="A0A9N9KRB1"/>
<reference evidence="1" key="1">
    <citation type="submission" date="2021-07" db="EMBL/GenBank/DDBJ databases">
        <authorList>
            <person name="Durling M."/>
        </authorList>
    </citation>
    <scope>NUCLEOTIDE SEQUENCE</scope>
</reference>
<dbReference type="Proteomes" id="UP000696280">
    <property type="component" value="Unassembled WGS sequence"/>
</dbReference>
<protein>
    <submittedName>
        <fullName evidence="1">Uncharacterized protein</fullName>
    </submittedName>
</protein>
<dbReference type="EMBL" id="CAJVRL010000043">
    <property type="protein sequence ID" value="CAG8951588.1"/>
    <property type="molecule type" value="Genomic_DNA"/>
</dbReference>
<evidence type="ECO:0000313" key="2">
    <source>
        <dbReference type="Proteomes" id="UP000696280"/>
    </source>
</evidence>
<gene>
    <name evidence="1" type="ORF">HYFRA_00007504</name>
</gene>
<comment type="caution">
    <text evidence="1">The sequence shown here is derived from an EMBL/GenBank/DDBJ whole genome shotgun (WGS) entry which is preliminary data.</text>
</comment>
<proteinExistence type="predicted"/>